<keyword evidence="1" id="KW-0472">Membrane</keyword>
<name>A0A0C2WMM6_SERVB</name>
<feature type="domain" description="Glycosyltransferase 2-like" evidence="2">
    <location>
        <begin position="248"/>
        <end position="447"/>
    </location>
</feature>
<dbReference type="PANTHER" id="PTHR36851:SF1">
    <property type="entry name" value="GLYCO_TRANS_2-LIKE DOMAIN-CONTAINING PROTEIN"/>
    <property type="match status" value="1"/>
</dbReference>
<sequence length="566" mass="62979">MSQQHPSTSSSATAAAAAGDKKFQSRTAAFLQAALQRLPLASHIVMLFLALYGPTQGQYYVAAVYFTLHIVLVSSQLRTAYGMIRCLYFIRSHSQTNWWNYYLEHSKTVHPSALETSHTPRTLPHLIVIPSYKESMATLTQTLSILASHPLAKRTYKVCLAMEEREAGGRAKGETLRSQYADSFLDISVSIHPSGLPGEVAGKGSNVGWGARWLVEREFMLASAEYDDDDDEDRATRSHSNAIPEGVLTVMDADTAFASDYFLAAAVKYLLAVPEKRERMMFVPPIIFDRNQADVPGITRVTDIMWASVGIGGIYPSSLVKIPTSAYSVSIGLATHVGFWDTGPDAIGEDMHMFCKSLLDTRGHLHVETIYSPASQCNVIGPRPQFEKQSKFQRYIGDSKARWTQGADFWNWAIVEETWSWKDKDKVLVTAIELAWRLGVLGAVCTVVIWIYHDRYHQEACKRWSRQAAANNAVPASATDEKTIENYGADTNAGFDPTDLGLRPSPYSERKLPGCLYEYVSMPGGLIFGAIPLLYSHFWHLWTDQLAYTVSAKPSVGPMPVKELRE</sequence>
<dbReference type="OrthoDB" id="3198599at2759"/>
<keyword evidence="1" id="KW-1133">Transmembrane helix</keyword>
<accession>A0A0C2WMM6</accession>
<organism evidence="3 4">
    <name type="scientific">Serendipita vermifera MAFF 305830</name>
    <dbReference type="NCBI Taxonomy" id="933852"/>
    <lineage>
        <taxon>Eukaryota</taxon>
        <taxon>Fungi</taxon>
        <taxon>Dikarya</taxon>
        <taxon>Basidiomycota</taxon>
        <taxon>Agaricomycotina</taxon>
        <taxon>Agaricomycetes</taxon>
        <taxon>Sebacinales</taxon>
        <taxon>Serendipitaceae</taxon>
        <taxon>Serendipita</taxon>
    </lineage>
</organism>
<dbReference type="Proteomes" id="UP000054097">
    <property type="component" value="Unassembled WGS sequence"/>
</dbReference>
<dbReference type="InterPro" id="IPR001173">
    <property type="entry name" value="Glyco_trans_2-like"/>
</dbReference>
<evidence type="ECO:0000259" key="2">
    <source>
        <dbReference type="Pfam" id="PF13632"/>
    </source>
</evidence>
<dbReference type="EMBL" id="KN824298">
    <property type="protein sequence ID" value="KIM27533.1"/>
    <property type="molecule type" value="Genomic_DNA"/>
</dbReference>
<feature type="transmembrane region" description="Helical" evidence="1">
    <location>
        <begin position="59"/>
        <end position="81"/>
    </location>
</feature>
<keyword evidence="4" id="KW-1185">Reference proteome</keyword>
<evidence type="ECO:0000256" key="1">
    <source>
        <dbReference type="SAM" id="Phobius"/>
    </source>
</evidence>
<evidence type="ECO:0000313" key="3">
    <source>
        <dbReference type="EMBL" id="KIM27533.1"/>
    </source>
</evidence>
<reference evidence="3 4" key="1">
    <citation type="submission" date="2014-04" db="EMBL/GenBank/DDBJ databases">
        <authorList>
            <consortium name="DOE Joint Genome Institute"/>
            <person name="Kuo A."/>
            <person name="Zuccaro A."/>
            <person name="Kohler A."/>
            <person name="Nagy L.G."/>
            <person name="Floudas D."/>
            <person name="Copeland A."/>
            <person name="Barry K.W."/>
            <person name="Cichocki N."/>
            <person name="Veneault-Fourrey C."/>
            <person name="LaButti K."/>
            <person name="Lindquist E.A."/>
            <person name="Lipzen A."/>
            <person name="Lundell T."/>
            <person name="Morin E."/>
            <person name="Murat C."/>
            <person name="Sun H."/>
            <person name="Tunlid A."/>
            <person name="Henrissat B."/>
            <person name="Grigoriev I.V."/>
            <person name="Hibbett D.S."/>
            <person name="Martin F."/>
            <person name="Nordberg H.P."/>
            <person name="Cantor M.N."/>
            <person name="Hua S.X."/>
        </authorList>
    </citation>
    <scope>NUCLEOTIDE SEQUENCE [LARGE SCALE GENOMIC DNA]</scope>
    <source>
        <strain evidence="3 4">MAFF 305830</strain>
    </source>
</reference>
<gene>
    <name evidence="3" type="ORF">M408DRAFT_9246</name>
</gene>
<dbReference type="PANTHER" id="PTHR36851">
    <property type="entry name" value="UNNAMED PRODUCT"/>
    <property type="match status" value="1"/>
</dbReference>
<proteinExistence type="predicted"/>
<evidence type="ECO:0000313" key="4">
    <source>
        <dbReference type="Proteomes" id="UP000054097"/>
    </source>
</evidence>
<dbReference type="AlphaFoldDB" id="A0A0C2WMM6"/>
<keyword evidence="1" id="KW-0812">Transmembrane</keyword>
<dbReference type="HOGENOM" id="CLU_481601_0_0_1"/>
<feature type="transmembrane region" description="Helical" evidence="1">
    <location>
        <begin position="434"/>
        <end position="453"/>
    </location>
</feature>
<dbReference type="STRING" id="933852.A0A0C2WMM6"/>
<protein>
    <recommendedName>
        <fullName evidence="2">Glycosyltransferase 2-like domain-containing protein</fullName>
    </recommendedName>
</protein>
<dbReference type="Pfam" id="PF13632">
    <property type="entry name" value="Glyco_trans_2_3"/>
    <property type="match status" value="1"/>
</dbReference>
<reference evidence="4" key="2">
    <citation type="submission" date="2015-01" db="EMBL/GenBank/DDBJ databases">
        <title>Evolutionary Origins and Diversification of the Mycorrhizal Mutualists.</title>
        <authorList>
            <consortium name="DOE Joint Genome Institute"/>
            <consortium name="Mycorrhizal Genomics Consortium"/>
            <person name="Kohler A."/>
            <person name="Kuo A."/>
            <person name="Nagy L.G."/>
            <person name="Floudas D."/>
            <person name="Copeland A."/>
            <person name="Barry K.W."/>
            <person name="Cichocki N."/>
            <person name="Veneault-Fourrey C."/>
            <person name="LaButti K."/>
            <person name="Lindquist E.A."/>
            <person name="Lipzen A."/>
            <person name="Lundell T."/>
            <person name="Morin E."/>
            <person name="Murat C."/>
            <person name="Riley R."/>
            <person name="Ohm R."/>
            <person name="Sun H."/>
            <person name="Tunlid A."/>
            <person name="Henrissat B."/>
            <person name="Grigoriev I.V."/>
            <person name="Hibbett D.S."/>
            <person name="Martin F."/>
        </authorList>
    </citation>
    <scope>NUCLEOTIDE SEQUENCE [LARGE SCALE GENOMIC DNA]</scope>
    <source>
        <strain evidence="4">MAFF 305830</strain>
    </source>
</reference>
<feature type="transmembrane region" description="Helical" evidence="1">
    <location>
        <begin position="34"/>
        <end position="53"/>
    </location>
</feature>